<dbReference type="EC" id="3.1.4.-" evidence="2"/>
<dbReference type="InterPro" id="IPR035919">
    <property type="entry name" value="EAL_sf"/>
</dbReference>
<evidence type="ECO:0000313" key="2">
    <source>
        <dbReference type="EMBL" id="SBS35265.1"/>
    </source>
</evidence>
<dbReference type="PROSITE" id="PS50883">
    <property type="entry name" value="EAL"/>
    <property type="match status" value="1"/>
</dbReference>
<proteinExistence type="predicted"/>
<dbReference type="Pfam" id="PF00563">
    <property type="entry name" value="EAL"/>
    <property type="match status" value="1"/>
</dbReference>
<name>A0A1A8TN85_9GAMM</name>
<dbReference type="CDD" id="cd01948">
    <property type="entry name" value="EAL"/>
    <property type="match status" value="1"/>
</dbReference>
<feature type="domain" description="EAL" evidence="1">
    <location>
        <begin position="31"/>
        <end position="270"/>
    </location>
</feature>
<keyword evidence="2" id="KW-0378">Hydrolase</keyword>
<evidence type="ECO:0000259" key="1">
    <source>
        <dbReference type="PROSITE" id="PS50883"/>
    </source>
</evidence>
<dbReference type="SMART" id="SM00052">
    <property type="entry name" value="EAL"/>
    <property type="match status" value="1"/>
</dbReference>
<gene>
    <name evidence="2" type="primary">yahA_1</name>
    <name evidence="2" type="ORF">MAQ5080_03124</name>
</gene>
<dbReference type="EMBL" id="FLOC01000021">
    <property type="protein sequence ID" value="SBS35265.1"/>
    <property type="molecule type" value="Genomic_DNA"/>
</dbReference>
<dbReference type="PANTHER" id="PTHR33121:SF76">
    <property type="entry name" value="SIGNALING PROTEIN"/>
    <property type="match status" value="1"/>
</dbReference>
<reference evidence="2 3" key="1">
    <citation type="submission" date="2016-06" db="EMBL/GenBank/DDBJ databases">
        <authorList>
            <person name="Kjaerup R.B."/>
            <person name="Dalgaard T.S."/>
            <person name="Juul-Madsen H.R."/>
        </authorList>
    </citation>
    <scope>NUCLEOTIDE SEQUENCE [LARGE SCALE GENOMIC DNA]</scope>
    <source>
        <strain evidence="2 3">CECT 5080</strain>
    </source>
</reference>
<dbReference type="InterPro" id="IPR001633">
    <property type="entry name" value="EAL_dom"/>
</dbReference>
<dbReference type="Proteomes" id="UP000092627">
    <property type="component" value="Unassembled WGS sequence"/>
</dbReference>
<organism evidence="2 3">
    <name type="scientific">Marinomonas aquimarina</name>
    <dbReference type="NCBI Taxonomy" id="295068"/>
    <lineage>
        <taxon>Bacteria</taxon>
        <taxon>Pseudomonadati</taxon>
        <taxon>Pseudomonadota</taxon>
        <taxon>Gammaproteobacteria</taxon>
        <taxon>Oceanospirillales</taxon>
        <taxon>Oceanospirillaceae</taxon>
        <taxon>Marinomonas</taxon>
    </lineage>
</organism>
<evidence type="ECO:0000313" key="3">
    <source>
        <dbReference type="Proteomes" id="UP000092627"/>
    </source>
</evidence>
<accession>A0A1A8TN85</accession>
<dbReference type="Gene3D" id="3.20.20.450">
    <property type="entry name" value="EAL domain"/>
    <property type="match status" value="1"/>
</dbReference>
<dbReference type="AlphaFoldDB" id="A0A1A8TN85"/>
<keyword evidence="3" id="KW-1185">Reference proteome</keyword>
<protein>
    <submittedName>
        <fullName evidence="2">Cyclic di-GMP phosphodiesterase YahA</fullName>
        <ecNumber evidence="2">3.1.4.-</ecNumber>
    </submittedName>
</protein>
<sequence>MSEILLMQLIRISIRAVIFRKWRVSLNSNQGCLSKSVLLEIIQAQRFGVEYQPIIDLASNSVVAYEALSRFYNHEGEAIRPDIVYASLHENPITLFQVEYAQKQLQLAERPTGQLFVNLDQDAFFATDVETHNNPFIQLIRRQDKDKVVVELIENSEINDAIMSLSMIEAFDALGIETALDDMCHPHSMISVSVLQLVGWVKLDRCVLRMAQNEVFMTFVKQMIQFARATNKKIVLEGIETEADLETAKQLEVDYVQGFLYRPHFINKMP</sequence>
<dbReference type="SUPFAM" id="SSF141868">
    <property type="entry name" value="EAL domain-like"/>
    <property type="match status" value="1"/>
</dbReference>
<dbReference type="PANTHER" id="PTHR33121">
    <property type="entry name" value="CYCLIC DI-GMP PHOSPHODIESTERASE PDEF"/>
    <property type="match status" value="1"/>
</dbReference>
<dbReference type="STRING" id="295068.MAQ5080_03124"/>
<dbReference type="InterPro" id="IPR050706">
    <property type="entry name" value="Cyclic-di-GMP_PDE-like"/>
</dbReference>
<dbReference type="GO" id="GO:0071111">
    <property type="term" value="F:cyclic-guanylate-specific phosphodiesterase activity"/>
    <property type="evidence" value="ECO:0007669"/>
    <property type="project" value="InterPro"/>
</dbReference>